<keyword evidence="2" id="KW-1185">Reference proteome</keyword>
<organism evidence="1 2">
    <name type="scientific">Leersia perrieri</name>
    <dbReference type="NCBI Taxonomy" id="77586"/>
    <lineage>
        <taxon>Eukaryota</taxon>
        <taxon>Viridiplantae</taxon>
        <taxon>Streptophyta</taxon>
        <taxon>Embryophyta</taxon>
        <taxon>Tracheophyta</taxon>
        <taxon>Spermatophyta</taxon>
        <taxon>Magnoliopsida</taxon>
        <taxon>Liliopsida</taxon>
        <taxon>Poales</taxon>
        <taxon>Poaceae</taxon>
        <taxon>BOP clade</taxon>
        <taxon>Oryzoideae</taxon>
        <taxon>Oryzeae</taxon>
        <taxon>Oryzinae</taxon>
        <taxon>Leersia</taxon>
    </lineage>
</organism>
<reference evidence="2" key="2">
    <citation type="submission" date="2013-12" db="EMBL/GenBank/DDBJ databases">
        <authorList>
            <person name="Yu Y."/>
            <person name="Lee S."/>
            <person name="de Baynast K."/>
            <person name="Wissotski M."/>
            <person name="Liu L."/>
            <person name="Talag J."/>
            <person name="Goicoechea J."/>
            <person name="Angelova A."/>
            <person name="Jetty R."/>
            <person name="Kudrna D."/>
            <person name="Golser W."/>
            <person name="Rivera L."/>
            <person name="Zhang J."/>
            <person name="Wing R."/>
        </authorList>
    </citation>
    <scope>NUCLEOTIDE SEQUENCE</scope>
</reference>
<dbReference type="EnsemblPlants" id="LPERR04G07720.1">
    <property type="protein sequence ID" value="LPERR04G07720.1"/>
    <property type="gene ID" value="LPERR04G07720"/>
</dbReference>
<accession>A0A0D9W4D4</accession>
<name>A0A0D9W4D4_9ORYZ</name>
<evidence type="ECO:0000313" key="2">
    <source>
        <dbReference type="Proteomes" id="UP000032180"/>
    </source>
</evidence>
<evidence type="ECO:0000313" key="1">
    <source>
        <dbReference type="EnsemblPlants" id="LPERR04G07720.1"/>
    </source>
</evidence>
<dbReference type="Gramene" id="LPERR04G07720.1">
    <property type="protein sequence ID" value="LPERR04G07720.1"/>
    <property type="gene ID" value="LPERR04G07720"/>
</dbReference>
<dbReference type="Proteomes" id="UP000032180">
    <property type="component" value="Chromosome 4"/>
</dbReference>
<reference evidence="1" key="3">
    <citation type="submission" date="2015-04" db="UniProtKB">
        <authorList>
            <consortium name="EnsemblPlants"/>
        </authorList>
    </citation>
    <scope>IDENTIFICATION</scope>
</reference>
<dbReference type="HOGENOM" id="CLU_3436045_0_0_1"/>
<proteinExistence type="predicted"/>
<protein>
    <submittedName>
        <fullName evidence="1">Uncharacterized protein</fullName>
    </submittedName>
</protein>
<sequence>MLGIENQGSSIPF</sequence>
<reference evidence="1 2" key="1">
    <citation type="submission" date="2012-08" db="EMBL/GenBank/DDBJ databases">
        <title>Oryza genome evolution.</title>
        <authorList>
            <person name="Wing R.A."/>
        </authorList>
    </citation>
    <scope>NUCLEOTIDE SEQUENCE</scope>
</reference>